<dbReference type="EMBL" id="BDDD01000263">
    <property type="protein sequence ID" value="GAV62586.1"/>
    <property type="molecule type" value="Genomic_DNA"/>
</dbReference>
<sequence>NADMDRKGMVQISSTNITELLKYLYEKVLLKTRPCLLIYSNHQRIPRILVGRGIVIL</sequence>
<feature type="non-terminal residue" evidence="1">
    <location>
        <position position="57"/>
    </location>
</feature>
<organism evidence="1 2">
    <name type="scientific">Cephalotus follicularis</name>
    <name type="common">Albany pitcher plant</name>
    <dbReference type="NCBI Taxonomy" id="3775"/>
    <lineage>
        <taxon>Eukaryota</taxon>
        <taxon>Viridiplantae</taxon>
        <taxon>Streptophyta</taxon>
        <taxon>Embryophyta</taxon>
        <taxon>Tracheophyta</taxon>
        <taxon>Spermatophyta</taxon>
        <taxon>Magnoliopsida</taxon>
        <taxon>eudicotyledons</taxon>
        <taxon>Gunneridae</taxon>
        <taxon>Pentapetalae</taxon>
        <taxon>rosids</taxon>
        <taxon>fabids</taxon>
        <taxon>Oxalidales</taxon>
        <taxon>Cephalotaceae</taxon>
        <taxon>Cephalotus</taxon>
    </lineage>
</organism>
<protein>
    <submittedName>
        <fullName evidence="1">Uncharacterized protein</fullName>
    </submittedName>
</protein>
<proteinExistence type="predicted"/>
<evidence type="ECO:0000313" key="2">
    <source>
        <dbReference type="Proteomes" id="UP000187406"/>
    </source>
</evidence>
<dbReference type="STRING" id="3775.A0A1Q3B3I1"/>
<gene>
    <name evidence="1" type="ORF">CFOL_v3_06109</name>
</gene>
<reference evidence="2" key="1">
    <citation type="submission" date="2016-04" db="EMBL/GenBank/DDBJ databases">
        <title>Cephalotus genome sequencing.</title>
        <authorList>
            <person name="Fukushima K."/>
            <person name="Hasebe M."/>
            <person name="Fang X."/>
        </authorList>
    </citation>
    <scope>NUCLEOTIDE SEQUENCE [LARGE SCALE GENOMIC DNA]</scope>
    <source>
        <strain evidence="2">cv. St1</strain>
    </source>
</reference>
<feature type="non-terminal residue" evidence="1">
    <location>
        <position position="1"/>
    </location>
</feature>
<name>A0A1Q3B3I1_CEPFO</name>
<dbReference type="AlphaFoldDB" id="A0A1Q3B3I1"/>
<accession>A0A1Q3B3I1</accession>
<comment type="caution">
    <text evidence="1">The sequence shown here is derived from an EMBL/GenBank/DDBJ whole genome shotgun (WGS) entry which is preliminary data.</text>
</comment>
<keyword evidence="2" id="KW-1185">Reference proteome</keyword>
<dbReference type="Proteomes" id="UP000187406">
    <property type="component" value="Unassembled WGS sequence"/>
</dbReference>
<dbReference type="InParanoid" id="A0A1Q3B3I1"/>
<evidence type="ECO:0000313" key="1">
    <source>
        <dbReference type="EMBL" id="GAV62586.1"/>
    </source>
</evidence>